<gene>
    <name evidence="1" type="ORF">GCM10010468_70420</name>
</gene>
<reference evidence="2" key="1">
    <citation type="journal article" date="2019" name="Int. J. Syst. Evol. Microbiol.">
        <title>The Global Catalogue of Microorganisms (GCM) 10K type strain sequencing project: providing services to taxonomists for standard genome sequencing and annotation.</title>
        <authorList>
            <consortium name="The Broad Institute Genomics Platform"/>
            <consortium name="The Broad Institute Genome Sequencing Center for Infectious Disease"/>
            <person name="Wu L."/>
            <person name="Ma J."/>
        </authorList>
    </citation>
    <scope>NUCLEOTIDE SEQUENCE [LARGE SCALE GENOMIC DNA]</scope>
    <source>
        <strain evidence="2">JCM 9377</strain>
    </source>
</reference>
<organism evidence="1 2">
    <name type="scientific">Actinocorallia longicatena</name>
    <dbReference type="NCBI Taxonomy" id="111803"/>
    <lineage>
        <taxon>Bacteria</taxon>
        <taxon>Bacillati</taxon>
        <taxon>Actinomycetota</taxon>
        <taxon>Actinomycetes</taxon>
        <taxon>Streptosporangiales</taxon>
        <taxon>Thermomonosporaceae</taxon>
        <taxon>Actinocorallia</taxon>
    </lineage>
</organism>
<evidence type="ECO:0000313" key="1">
    <source>
        <dbReference type="EMBL" id="GAA3236242.1"/>
    </source>
</evidence>
<protein>
    <submittedName>
        <fullName evidence="1">Uncharacterized protein</fullName>
    </submittedName>
</protein>
<sequence length="127" mass="13578">MLCGPCGKSLLELDQVRMSSRHGGVGWIYRCPRCRVVALVSQSTKWVPGMAAPLPVTHLVYAGVPEVGATLEMGGTVALDEATVRRRGIVPDLLAVCQIRTIIVQNDDRPIPDSPPIGAPARRALPS</sequence>
<evidence type="ECO:0000313" key="2">
    <source>
        <dbReference type="Proteomes" id="UP001501237"/>
    </source>
</evidence>
<dbReference type="Proteomes" id="UP001501237">
    <property type="component" value="Unassembled WGS sequence"/>
</dbReference>
<proteinExistence type="predicted"/>
<keyword evidence="2" id="KW-1185">Reference proteome</keyword>
<comment type="caution">
    <text evidence="1">The sequence shown here is derived from an EMBL/GenBank/DDBJ whole genome shotgun (WGS) entry which is preliminary data.</text>
</comment>
<accession>A0ABP6QLZ1</accession>
<dbReference type="EMBL" id="BAAAUV010000029">
    <property type="protein sequence ID" value="GAA3236242.1"/>
    <property type="molecule type" value="Genomic_DNA"/>
</dbReference>
<name>A0ABP6QLZ1_9ACTN</name>